<reference evidence="1 2" key="1">
    <citation type="submission" date="2018-07" db="EMBL/GenBank/DDBJ databases">
        <title>Genome sequence of Roseomonas fauriae ATCC 49958.</title>
        <authorList>
            <person name="Sant'Anna F.H."/>
            <person name="Baldani J.I."/>
            <person name="Zilli J.E."/>
            <person name="Reis V.M."/>
            <person name="Hartmann A."/>
            <person name="Cruz L."/>
            <person name="de Souza E.M."/>
            <person name="de Oliveira Pedrosa F."/>
            <person name="Passaglia L.M.P."/>
        </authorList>
    </citation>
    <scope>NUCLEOTIDE SEQUENCE [LARGE SCALE GENOMIC DNA]</scope>
    <source>
        <strain evidence="1 2">ATCC 49958</strain>
    </source>
</reference>
<sequence>MNAPFLPETGIIENVAESVVALDVIRDLTLEAFSHLRSGNPQGAEGYLGDALYHVDEARKLLTLEKPATSGQMPEPA</sequence>
<evidence type="ECO:0000313" key="2">
    <source>
        <dbReference type="Proteomes" id="UP000476837"/>
    </source>
</evidence>
<proteinExistence type="predicted"/>
<dbReference type="Proteomes" id="UP000476837">
    <property type="component" value="Unassembled WGS sequence"/>
</dbReference>
<organism evidence="1 2">
    <name type="scientific">Azospirillum brasilense</name>
    <dbReference type="NCBI Taxonomy" id="192"/>
    <lineage>
        <taxon>Bacteria</taxon>
        <taxon>Pseudomonadati</taxon>
        <taxon>Pseudomonadota</taxon>
        <taxon>Alphaproteobacteria</taxon>
        <taxon>Rhodospirillales</taxon>
        <taxon>Azospirillaceae</taxon>
        <taxon>Azospirillum</taxon>
    </lineage>
</organism>
<comment type="caution">
    <text evidence="1">The sequence shown here is derived from an EMBL/GenBank/DDBJ whole genome shotgun (WGS) entry which is preliminary data.</text>
</comment>
<name>A0A6L3B684_AZOBR</name>
<gene>
    <name evidence="1" type="ORF">DS837_01750</name>
</gene>
<dbReference type="EMBL" id="QOKV01000001">
    <property type="protein sequence ID" value="KAA0688479.1"/>
    <property type="molecule type" value="Genomic_DNA"/>
</dbReference>
<protein>
    <submittedName>
        <fullName evidence="1">Uncharacterized protein</fullName>
    </submittedName>
</protein>
<evidence type="ECO:0000313" key="1">
    <source>
        <dbReference type="EMBL" id="KAA0688479.1"/>
    </source>
</evidence>
<dbReference type="AlphaFoldDB" id="A0A6L3B684"/>
<accession>A0A6L3B684</accession>
<dbReference type="RefSeq" id="WP_149163175.1">
    <property type="nucleotide sequence ID" value="NZ_QOKV01000001.1"/>
</dbReference>